<dbReference type="EMBL" id="CP114567">
    <property type="protein sequence ID" value="WAZ60429.1"/>
    <property type="molecule type" value="Genomic_DNA"/>
</dbReference>
<gene>
    <name evidence="2" type="ORF">O4000_27950</name>
</gene>
<keyword evidence="3" id="KW-1185">Reference proteome</keyword>
<evidence type="ECO:0000313" key="2">
    <source>
        <dbReference type="EMBL" id="WAZ60429.1"/>
    </source>
</evidence>
<name>A0ABY7L7B5_CITFR</name>
<sequence length="48" mass="5101">MKHKAEIALLITTVGATGAAVYYDAGALIVVATLMTIGVLYRVITFFL</sequence>
<keyword evidence="1" id="KW-0812">Transmembrane</keyword>
<evidence type="ECO:0000256" key="1">
    <source>
        <dbReference type="SAM" id="Phobius"/>
    </source>
</evidence>
<evidence type="ECO:0000313" key="3">
    <source>
        <dbReference type="Proteomes" id="UP001164536"/>
    </source>
</evidence>
<keyword evidence="1" id="KW-1133">Transmembrane helix</keyword>
<keyword evidence="2" id="KW-0614">Plasmid</keyword>
<proteinExistence type="predicted"/>
<dbReference type="RefSeq" id="WP_154816866.1">
    <property type="nucleotide sequence ID" value="NZ_CP114567.1"/>
</dbReference>
<keyword evidence="1" id="KW-0472">Membrane</keyword>
<feature type="transmembrane region" description="Helical" evidence="1">
    <location>
        <begin position="28"/>
        <end position="47"/>
    </location>
</feature>
<accession>A0ABY7L7B5</accession>
<geneLocation type="plasmid" evidence="2 3">
    <name>unnamed3</name>
</geneLocation>
<protein>
    <submittedName>
        <fullName evidence="2">Uncharacterized protein</fullName>
    </submittedName>
</protein>
<reference evidence="2" key="1">
    <citation type="submission" date="2022-12" db="EMBL/GenBank/DDBJ databases">
        <title>2953647.</title>
        <authorList>
            <person name="Hergert J."/>
            <person name="Casey R."/>
            <person name="Wagner J."/>
            <person name="Young E.L."/>
            <person name="Oakeson K.F."/>
        </authorList>
    </citation>
    <scope>NUCLEOTIDE SEQUENCE</scope>
    <source>
        <strain evidence="2">2953647</strain>
        <plasmid evidence="2">unnamed3</plasmid>
    </source>
</reference>
<organism evidence="2 3">
    <name type="scientific">Citrobacter freundii</name>
    <dbReference type="NCBI Taxonomy" id="546"/>
    <lineage>
        <taxon>Bacteria</taxon>
        <taxon>Pseudomonadati</taxon>
        <taxon>Pseudomonadota</taxon>
        <taxon>Gammaproteobacteria</taxon>
        <taxon>Enterobacterales</taxon>
        <taxon>Enterobacteriaceae</taxon>
        <taxon>Citrobacter</taxon>
        <taxon>Citrobacter freundii complex</taxon>
    </lineage>
</organism>
<dbReference type="Proteomes" id="UP001164536">
    <property type="component" value="Plasmid unnamed3"/>
</dbReference>